<dbReference type="SUPFAM" id="SSF56317">
    <property type="entry name" value="Carbon-nitrogen hydrolase"/>
    <property type="match status" value="1"/>
</dbReference>
<dbReference type="PANTHER" id="PTHR46044:SF1">
    <property type="entry name" value="CN HYDROLASE DOMAIN-CONTAINING PROTEIN"/>
    <property type="match status" value="1"/>
</dbReference>
<dbReference type="AlphaFoldDB" id="A0AA48IEJ6"/>
<dbReference type="CDD" id="cd07564">
    <property type="entry name" value="nitrilases_CHs"/>
    <property type="match status" value="1"/>
</dbReference>
<dbReference type="InterPro" id="IPR036526">
    <property type="entry name" value="C-N_Hydrolase_sf"/>
</dbReference>
<dbReference type="KEGG" id="ccac:CcaHIS019_0211530"/>
<accession>A0AA48IEJ6</accession>
<keyword evidence="4" id="KW-1185">Reference proteome</keyword>
<evidence type="ECO:0000313" key="4">
    <source>
        <dbReference type="Proteomes" id="UP001233271"/>
    </source>
</evidence>
<evidence type="ECO:0000313" key="3">
    <source>
        <dbReference type="EMBL" id="BEI89791.1"/>
    </source>
</evidence>
<name>A0AA48IEJ6_9TREE</name>
<dbReference type="InterPro" id="IPR044149">
    <property type="entry name" value="Nitrilases_CHs"/>
</dbReference>
<protein>
    <recommendedName>
        <fullName evidence="2">CN hydrolase domain-containing protein</fullName>
    </recommendedName>
</protein>
<comment type="similarity">
    <text evidence="1">Belongs to the carbon-nitrogen hydrolase superfamily. Nitrilase family.</text>
</comment>
<dbReference type="Gene3D" id="3.60.110.10">
    <property type="entry name" value="Carbon-nitrogen hydrolase"/>
    <property type="match status" value="1"/>
</dbReference>
<dbReference type="PANTHER" id="PTHR46044">
    <property type="entry name" value="NITRILASE"/>
    <property type="match status" value="1"/>
</dbReference>
<reference evidence="3" key="1">
    <citation type="journal article" date="2023" name="BMC Genomics">
        <title>Chromosome-level genome assemblies of Cutaneotrichosporon spp. (Trichosporonales, Basidiomycota) reveal imbalanced evolution between nucleotide sequences and chromosome synteny.</title>
        <authorList>
            <person name="Kobayashi Y."/>
            <person name="Kayamori A."/>
            <person name="Aoki K."/>
            <person name="Shiwa Y."/>
            <person name="Matsutani M."/>
            <person name="Fujita N."/>
            <person name="Sugita T."/>
            <person name="Iwasaki W."/>
            <person name="Tanaka N."/>
            <person name="Takashima M."/>
        </authorList>
    </citation>
    <scope>NUCLEOTIDE SEQUENCE</scope>
    <source>
        <strain evidence="3">HIS019</strain>
    </source>
</reference>
<organism evidence="3 4">
    <name type="scientific">Cutaneotrichosporon cavernicola</name>
    <dbReference type="NCBI Taxonomy" id="279322"/>
    <lineage>
        <taxon>Eukaryota</taxon>
        <taxon>Fungi</taxon>
        <taxon>Dikarya</taxon>
        <taxon>Basidiomycota</taxon>
        <taxon>Agaricomycotina</taxon>
        <taxon>Tremellomycetes</taxon>
        <taxon>Trichosporonales</taxon>
        <taxon>Trichosporonaceae</taxon>
        <taxon>Cutaneotrichosporon</taxon>
    </lineage>
</organism>
<dbReference type="Proteomes" id="UP001233271">
    <property type="component" value="Chromosome 2"/>
</dbReference>
<proteinExistence type="inferred from homology"/>
<dbReference type="GO" id="GO:0003824">
    <property type="term" value="F:catalytic activity"/>
    <property type="evidence" value="ECO:0007669"/>
    <property type="project" value="InterPro"/>
</dbReference>
<dbReference type="RefSeq" id="XP_060455057.1">
    <property type="nucleotide sequence ID" value="XM_060598244.1"/>
</dbReference>
<dbReference type="PROSITE" id="PS50263">
    <property type="entry name" value="CN_HYDROLASE"/>
    <property type="match status" value="1"/>
</dbReference>
<sequence>MIVKAAAVQASPVQFDLPKSIDKVARLVAEAAGNGAQLIVLPEAFLSAYPRHFTFSVGYRTESNREWYKKYVESAVKVPEDALTHDWAATAPEQAVGDDFWAFARLCAIAKEHNVYLSVGIIERSLIGSTVWCCNLVFGPDGRLLSKHRKLKPTGAERMIWHEGEDLNPARDADGAVVQGTDNMPVVSTQIGRIGSMICWENYMPLARYVLYKKGVELYLAPTADGRTTWLPSMQHVAQEGRCFVITANQYQEASDFPADYPAPPNADKVWCGGGSAIVDPLGNVLAGPLWGEEGIVYADLDMGSIHATKVDFDPVGHYSREPLLKKMLQEMW</sequence>
<evidence type="ECO:0000259" key="2">
    <source>
        <dbReference type="PROSITE" id="PS50263"/>
    </source>
</evidence>
<evidence type="ECO:0000256" key="1">
    <source>
        <dbReference type="ARBA" id="ARBA00008129"/>
    </source>
</evidence>
<dbReference type="Pfam" id="PF00795">
    <property type="entry name" value="CN_hydrolase"/>
    <property type="match status" value="1"/>
</dbReference>
<gene>
    <name evidence="3" type="primary">NIT1</name>
    <name evidence="3" type="ORF">CcaverHIS019_0211530</name>
</gene>
<dbReference type="GeneID" id="85493662"/>
<dbReference type="EMBL" id="AP028213">
    <property type="protein sequence ID" value="BEI89791.1"/>
    <property type="molecule type" value="Genomic_DNA"/>
</dbReference>
<feature type="domain" description="CN hydrolase" evidence="2">
    <location>
        <begin position="3"/>
        <end position="303"/>
    </location>
</feature>
<dbReference type="InterPro" id="IPR003010">
    <property type="entry name" value="C-N_Hydrolase"/>
</dbReference>